<dbReference type="InterPro" id="IPR046373">
    <property type="entry name" value="Acyl-CoA_Oxase/DH_mid-dom_sf"/>
</dbReference>
<sequence>MYPTRDLAGSPLFRSQPGTKSQEEQIALSYLRAKAITEAYSLTVQDILRLSPKFWQLHTDPIWAMDGAAGTLTTIQLNLCAGTLANFVQKQSYLNDTIQKVLSFKIVGQFCLTEVGHGLDALHIETTATLLENGKFELNTPSERAAKYMPPTKPMGDKCIAVVFARTIVNAEDCGIKSFLVPINDGVSMYPGIVCKCLPQRGGSKAVNHSLTYFHNVVLPGSSLLGTLEKPNDEKSAFFTLISRVAIGTLAIGSLGVPALQVSSYIAAQYSMRRMVTDRAGRKIPIMSFRTQKTPILTALAQYFVMKSLHEIAVPLFLDESIDSRVRHAIATIVKVVMMQHGQAANLGLGDRCGAQGLFEYNQFSVMFADMRGTAISEGDTLGLSIRLASELLLGRYDVPAPADPDSLLSRHEKGLFQDLRNLLRTIGDHRHPDYDRYILPECFPLVQAIGHRMAYDAAVITNVDQCIIDIYVASCVKADASWYVENTDLTRQRQRELEAEAVDAVFPHLQSYLTRLDIDPYITAPIVSEGKWNEFINELEPYIPTKTILSSTHQG</sequence>
<protein>
    <recommendedName>
        <fullName evidence="2">Acyl-CoA oxidase C-alpha1 domain-containing protein</fullName>
    </recommendedName>
</protein>
<evidence type="ECO:0000313" key="4">
    <source>
        <dbReference type="Proteomes" id="UP000054279"/>
    </source>
</evidence>
<dbReference type="InterPro" id="IPR012258">
    <property type="entry name" value="Acyl-CoA_oxidase"/>
</dbReference>
<dbReference type="SUPFAM" id="SSF47203">
    <property type="entry name" value="Acyl-CoA dehydrogenase C-terminal domain-like"/>
    <property type="match status" value="1"/>
</dbReference>
<proteinExistence type="predicted"/>
<dbReference type="SUPFAM" id="SSF56645">
    <property type="entry name" value="Acyl-CoA dehydrogenase NM domain-like"/>
    <property type="match status" value="1"/>
</dbReference>
<dbReference type="PANTHER" id="PTHR10909:SF382">
    <property type="entry name" value="ACYL-COENZYME A OXIDASE"/>
    <property type="match status" value="1"/>
</dbReference>
<reference evidence="3 4" key="1">
    <citation type="submission" date="2014-06" db="EMBL/GenBank/DDBJ databases">
        <title>Evolutionary Origins and Diversification of the Mycorrhizal Mutualists.</title>
        <authorList>
            <consortium name="DOE Joint Genome Institute"/>
            <consortium name="Mycorrhizal Genomics Consortium"/>
            <person name="Kohler A."/>
            <person name="Kuo A."/>
            <person name="Nagy L.G."/>
            <person name="Floudas D."/>
            <person name="Copeland A."/>
            <person name="Barry K.W."/>
            <person name="Cichocki N."/>
            <person name="Veneault-Fourrey C."/>
            <person name="LaButti K."/>
            <person name="Lindquist E.A."/>
            <person name="Lipzen A."/>
            <person name="Lundell T."/>
            <person name="Morin E."/>
            <person name="Murat C."/>
            <person name="Riley R."/>
            <person name="Ohm R."/>
            <person name="Sun H."/>
            <person name="Tunlid A."/>
            <person name="Henrissat B."/>
            <person name="Grigoriev I.V."/>
            <person name="Hibbett D.S."/>
            <person name="Martin F."/>
        </authorList>
    </citation>
    <scope>NUCLEOTIDE SEQUENCE [LARGE SCALE GENOMIC DNA]</scope>
    <source>
        <strain evidence="3 4">SS14</strain>
    </source>
</reference>
<organism evidence="3 4">
    <name type="scientific">Sphaerobolus stellatus (strain SS14)</name>
    <dbReference type="NCBI Taxonomy" id="990650"/>
    <lineage>
        <taxon>Eukaryota</taxon>
        <taxon>Fungi</taxon>
        <taxon>Dikarya</taxon>
        <taxon>Basidiomycota</taxon>
        <taxon>Agaricomycotina</taxon>
        <taxon>Agaricomycetes</taxon>
        <taxon>Phallomycetidae</taxon>
        <taxon>Geastrales</taxon>
        <taxon>Sphaerobolaceae</taxon>
        <taxon>Sphaerobolus</taxon>
    </lineage>
</organism>
<dbReference type="GO" id="GO:0005777">
    <property type="term" value="C:peroxisome"/>
    <property type="evidence" value="ECO:0007669"/>
    <property type="project" value="InterPro"/>
</dbReference>
<dbReference type="GO" id="GO:0071949">
    <property type="term" value="F:FAD binding"/>
    <property type="evidence" value="ECO:0007669"/>
    <property type="project" value="InterPro"/>
</dbReference>
<dbReference type="OrthoDB" id="538336at2759"/>
<dbReference type="Proteomes" id="UP000054279">
    <property type="component" value="Unassembled WGS sequence"/>
</dbReference>
<dbReference type="PANTHER" id="PTHR10909">
    <property type="entry name" value="ELECTRON TRANSPORT OXIDOREDUCTASE"/>
    <property type="match status" value="1"/>
</dbReference>
<dbReference type="InterPro" id="IPR036250">
    <property type="entry name" value="AcylCo_DH-like_C"/>
</dbReference>
<dbReference type="Pfam" id="PF22924">
    <property type="entry name" value="ACOX_C_alpha1"/>
    <property type="match status" value="1"/>
</dbReference>
<dbReference type="GO" id="GO:0005504">
    <property type="term" value="F:fatty acid binding"/>
    <property type="evidence" value="ECO:0007669"/>
    <property type="project" value="TreeGrafter"/>
</dbReference>
<dbReference type="EMBL" id="KN837166">
    <property type="protein sequence ID" value="KIJ37809.1"/>
    <property type="molecule type" value="Genomic_DNA"/>
</dbReference>
<evidence type="ECO:0000259" key="2">
    <source>
        <dbReference type="Pfam" id="PF22924"/>
    </source>
</evidence>
<dbReference type="Gene3D" id="2.40.110.10">
    <property type="entry name" value="Butyryl-CoA Dehydrogenase, subunit A, domain 2"/>
    <property type="match status" value="1"/>
</dbReference>
<dbReference type="GO" id="GO:0055088">
    <property type="term" value="P:lipid homeostasis"/>
    <property type="evidence" value="ECO:0007669"/>
    <property type="project" value="TreeGrafter"/>
</dbReference>
<name>A0A0C9USL3_SPHS4</name>
<dbReference type="HOGENOM" id="CLU_028041_1_0_1"/>
<accession>A0A0C9USL3</accession>
<dbReference type="GO" id="GO:0033540">
    <property type="term" value="P:fatty acid beta-oxidation using acyl-CoA oxidase"/>
    <property type="evidence" value="ECO:0007669"/>
    <property type="project" value="TreeGrafter"/>
</dbReference>
<feature type="region of interest" description="Disordered" evidence="1">
    <location>
        <begin position="1"/>
        <end position="20"/>
    </location>
</feature>
<dbReference type="GO" id="GO:0003997">
    <property type="term" value="F:acyl-CoA oxidase activity"/>
    <property type="evidence" value="ECO:0007669"/>
    <property type="project" value="InterPro"/>
</dbReference>
<dbReference type="Gene3D" id="1.20.140.10">
    <property type="entry name" value="Butyryl-CoA Dehydrogenase, subunit A, domain 3"/>
    <property type="match status" value="1"/>
</dbReference>
<dbReference type="InterPro" id="IPR055060">
    <property type="entry name" value="ACOX_C_alpha1"/>
</dbReference>
<gene>
    <name evidence="3" type="ORF">M422DRAFT_259672</name>
</gene>
<dbReference type="InterPro" id="IPR009100">
    <property type="entry name" value="AcylCoA_DH/oxidase_NM_dom_sf"/>
</dbReference>
<evidence type="ECO:0000256" key="1">
    <source>
        <dbReference type="SAM" id="MobiDB-lite"/>
    </source>
</evidence>
<keyword evidence="4" id="KW-1185">Reference proteome</keyword>
<dbReference type="AlphaFoldDB" id="A0A0C9USL3"/>
<evidence type="ECO:0000313" key="3">
    <source>
        <dbReference type="EMBL" id="KIJ37809.1"/>
    </source>
</evidence>
<feature type="domain" description="Acyl-CoA oxidase C-alpha1" evidence="2">
    <location>
        <begin position="260"/>
        <end position="392"/>
    </location>
</feature>